<proteinExistence type="predicted"/>
<dbReference type="InterPro" id="IPR017937">
    <property type="entry name" value="Thioredoxin_CS"/>
</dbReference>
<dbReference type="PROSITE" id="PS51352">
    <property type="entry name" value="THIOREDOXIN_2"/>
    <property type="match status" value="1"/>
</dbReference>
<dbReference type="GO" id="GO:0030313">
    <property type="term" value="C:cell envelope"/>
    <property type="evidence" value="ECO:0007669"/>
    <property type="project" value="UniProtKB-SubCell"/>
</dbReference>
<evidence type="ECO:0000259" key="5">
    <source>
        <dbReference type="PROSITE" id="PS51352"/>
    </source>
</evidence>
<keyword evidence="2" id="KW-0201">Cytochrome c-type biogenesis</keyword>
<protein>
    <submittedName>
        <fullName evidence="6">TlpA disulfide reductase family protein</fullName>
    </submittedName>
</protein>
<dbReference type="RefSeq" id="WP_313982418.1">
    <property type="nucleotide sequence ID" value="NZ_JASJOS010000009.1"/>
</dbReference>
<dbReference type="InterPro" id="IPR036249">
    <property type="entry name" value="Thioredoxin-like_sf"/>
</dbReference>
<dbReference type="InterPro" id="IPR050553">
    <property type="entry name" value="Thioredoxin_ResA/DsbE_sf"/>
</dbReference>
<name>A0AAE3QUE6_9BACT</name>
<evidence type="ECO:0000256" key="1">
    <source>
        <dbReference type="ARBA" id="ARBA00004196"/>
    </source>
</evidence>
<accession>A0AAE3QUE6</accession>
<dbReference type="GO" id="GO:0017004">
    <property type="term" value="P:cytochrome complex assembly"/>
    <property type="evidence" value="ECO:0007669"/>
    <property type="project" value="UniProtKB-KW"/>
</dbReference>
<dbReference type="Pfam" id="PF14289">
    <property type="entry name" value="DUF4369"/>
    <property type="match status" value="1"/>
</dbReference>
<organism evidence="6 7">
    <name type="scientific">Xanthocytophaga flava</name>
    <dbReference type="NCBI Taxonomy" id="3048013"/>
    <lineage>
        <taxon>Bacteria</taxon>
        <taxon>Pseudomonadati</taxon>
        <taxon>Bacteroidota</taxon>
        <taxon>Cytophagia</taxon>
        <taxon>Cytophagales</taxon>
        <taxon>Rhodocytophagaceae</taxon>
        <taxon>Xanthocytophaga</taxon>
    </lineage>
</organism>
<dbReference type="InterPro" id="IPR025380">
    <property type="entry name" value="DUF4369"/>
</dbReference>
<sequence>MKYYPILFLAIVFFACQLPTKTGFTINGNVRGLKVKKLYMKYMVNGVEKADTAIVTAGKFVFKGRVEEPEMAMIYSTDVRLQKIFYVENTIMSLTGSADSLDKLRITGSAVQADYEVFEKEIWANRKKVTDLYQQANAAKEKGDSVLMKELMTQSDILYNKEDDIRKNFIVTHTQSFTSLNELMNWANAANHTEAQAIYDKLDDKIKQTHKARELVERLESLKRAQVGQAAMDFTQYSLNGKEVNLASYKGKYVLLEFWASWCGPCRQENPNLREAYLKYKDKGFDILGVSLDDNKDRWSKALDKDGLPWTQVSDLKGWRNVVAVQYGIRAIPANFLIDPQGKIIARDLRGEKLNEQLAKIFKW</sequence>
<dbReference type="Gene3D" id="3.40.30.10">
    <property type="entry name" value="Glutaredoxin"/>
    <property type="match status" value="1"/>
</dbReference>
<dbReference type="GO" id="GO:0016209">
    <property type="term" value="F:antioxidant activity"/>
    <property type="evidence" value="ECO:0007669"/>
    <property type="project" value="InterPro"/>
</dbReference>
<dbReference type="PROSITE" id="PS00194">
    <property type="entry name" value="THIOREDOXIN_1"/>
    <property type="match status" value="1"/>
</dbReference>
<dbReference type="InterPro" id="IPR013766">
    <property type="entry name" value="Thioredoxin_domain"/>
</dbReference>
<feature type="domain" description="Thioredoxin" evidence="5">
    <location>
        <begin position="225"/>
        <end position="364"/>
    </location>
</feature>
<comment type="caution">
    <text evidence="6">The sequence shown here is derived from an EMBL/GenBank/DDBJ whole genome shotgun (WGS) entry which is preliminary data.</text>
</comment>
<dbReference type="PANTHER" id="PTHR42852:SF6">
    <property type="entry name" value="THIOL:DISULFIDE INTERCHANGE PROTEIN DSBE"/>
    <property type="match status" value="1"/>
</dbReference>
<dbReference type="GO" id="GO:0016491">
    <property type="term" value="F:oxidoreductase activity"/>
    <property type="evidence" value="ECO:0007669"/>
    <property type="project" value="InterPro"/>
</dbReference>
<reference evidence="6" key="1">
    <citation type="submission" date="2023-05" db="EMBL/GenBank/DDBJ databases">
        <authorList>
            <person name="Zhang X."/>
        </authorList>
    </citation>
    <scope>NUCLEOTIDE SEQUENCE</scope>
    <source>
        <strain evidence="6">YF14B1</strain>
    </source>
</reference>
<dbReference type="EMBL" id="JASJOS010000009">
    <property type="protein sequence ID" value="MDJ1482979.1"/>
    <property type="molecule type" value="Genomic_DNA"/>
</dbReference>
<gene>
    <name evidence="6" type="ORF">QNI16_20925</name>
</gene>
<evidence type="ECO:0000256" key="3">
    <source>
        <dbReference type="ARBA" id="ARBA00023157"/>
    </source>
</evidence>
<keyword evidence="3" id="KW-1015">Disulfide bond</keyword>
<dbReference type="AlphaFoldDB" id="A0AAE3QUE6"/>
<comment type="subcellular location">
    <subcellularLocation>
        <location evidence="1">Cell envelope</location>
    </subcellularLocation>
</comment>
<evidence type="ECO:0000313" key="6">
    <source>
        <dbReference type="EMBL" id="MDJ1482979.1"/>
    </source>
</evidence>
<dbReference type="Proteomes" id="UP001241110">
    <property type="component" value="Unassembled WGS sequence"/>
</dbReference>
<dbReference type="SUPFAM" id="SSF52833">
    <property type="entry name" value="Thioredoxin-like"/>
    <property type="match status" value="1"/>
</dbReference>
<dbReference type="PANTHER" id="PTHR42852">
    <property type="entry name" value="THIOL:DISULFIDE INTERCHANGE PROTEIN DSBE"/>
    <property type="match status" value="1"/>
</dbReference>
<evidence type="ECO:0000256" key="2">
    <source>
        <dbReference type="ARBA" id="ARBA00022748"/>
    </source>
</evidence>
<dbReference type="PROSITE" id="PS51257">
    <property type="entry name" value="PROKAR_LIPOPROTEIN"/>
    <property type="match status" value="1"/>
</dbReference>
<evidence type="ECO:0000256" key="4">
    <source>
        <dbReference type="ARBA" id="ARBA00023284"/>
    </source>
</evidence>
<evidence type="ECO:0000313" key="7">
    <source>
        <dbReference type="Proteomes" id="UP001241110"/>
    </source>
</evidence>
<keyword evidence="4" id="KW-0676">Redox-active center</keyword>
<dbReference type="InterPro" id="IPR000866">
    <property type="entry name" value="AhpC/TSA"/>
</dbReference>
<dbReference type="CDD" id="cd02966">
    <property type="entry name" value="TlpA_like_family"/>
    <property type="match status" value="1"/>
</dbReference>
<dbReference type="Pfam" id="PF00578">
    <property type="entry name" value="AhpC-TSA"/>
    <property type="match status" value="1"/>
</dbReference>